<evidence type="ECO:0000256" key="4">
    <source>
        <dbReference type="ARBA" id="ARBA00022741"/>
    </source>
</evidence>
<protein>
    <recommendedName>
        <fullName evidence="10 11">UDP-N-acetylmuramoyl-tripeptide--D-alanyl-D-alanine ligase</fullName>
        <ecNumber evidence="10 11">6.3.2.10</ecNumber>
    </recommendedName>
    <alternativeName>
        <fullName evidence="10">D-alanyl-D-alanine-adding enzyme</fullName>
    </alternativeName>
</protein>
<dbReference type="Pfam" id="PF01225">
    <property type="entry name" value="Mur_ligase"/>
    <property type="match status" value="1"/>
</dbReference>
<keyword evidence="16" id="KW-1185">Reference proteome</keyword>
<dbReference type="Gene3D" id="3.40.1390.10">
    <property type="entry name" value="MurE/MurF, N-terminal domain"/>
    <property type="match status" value="1"/>
</dbReference>
<dbReference type="InterPro" id="IPR005863">
    <property type="entry name" value="UDP-N-AcMur_synth"/>
</dbReference>
<evidence type="ECO:0000259" key="12">
    <source>
        <dbReference type="Pfam" id="PF01225"/>
    </source>
</evidence>
<comment type="pathway">
    <text evidence="10 11">Cell wall biogenesis; peptidoglycan biosynthesis.</text>
</comment>
<dbReference type="Pfam" id="PF02875">
    <property type="entry name" value="Mur_ligase_C"/>
    <property type="match status" value="1"/>
</dbReference>
<feature type="domain" description="Mur ligase C-terminal" evidence="13">
    <location>
        <begin position="323"/>
        <end position="440"/>
    </location>
</feature>
<dbReference type="InterPro" id="IPR051046">
    <property type="entry name" value="MurCDEF_CellWall_CoF430Synth"/>
</dbReference>
<evidence type="ECO:0000256" key="1">
    <source>
        <dbReference type="ARBA" id="ARBA00022490"/>
    </source>
</evidence>
<dbReference type="InterPro" id="IPR013221">
    <property type="entry name" value="Mur_ligase_cen"/>
</dbReference>
<evidence type="ECO:0000313" key="16">
    <source>
        <dbReference type="Proteomes" id="UP001501588"/>
    </source>
</evidence>
<dbReference type="EC" id="6.3.2.10" evidence="10 11"/>
<evidence type="ECO:0000313" key="15">
    <source>
        <dbReference type="EMBL" id="GAA0599901.1"/>
    </source>
</evidence>
<reference evidence="16" key="1">
    <citation type="journal article" date="2019" name="Int. J. Syst. Evol. Microbiol.">
        <title>The Global Catalogue of Microorganisms (GCM) 10K type strain sequencing project: providing services to taxonomists for standard genome sequencing and annotation.</title>
        <authorList>
            <consortium name="The Broad Institute Genomics Platform"/>
            <consortium name="The Broad Institute Genome Sequencing Center for Infectious Disease"/>
            <person name="Wu L."/>
            <person name="Ma J."/>
        </authorList>
    </citation>
    <scope>NUCLEOTIDE SEQUENCE [LARGE SCALE GENOMIC DNA]</scope>
    <source>
        <strain evidence="16">JCM 9933</strain>
    </source>
</reference>
<keyword evidence="6 10" id="KW-0133">Cell shape</keyword>
<proteinExistence type="inferred from homology"/>
<evidence type="ECO:0000259" key="13">
    <source>
        <dbReference type="Pfam" id="PF02875"/>
    </source>
</evidence>
<dbReference type="Proteomes" id="UP001501588">
    <property type="component" value="Unassembled WGS sequence"/>
</dbReference>
<dbReference type="GO" id="GO:0016874">
    <property type="term" value="F:ligase activity"/>
    <property type="evidence" value="ECO:0007669"/>
    <property type="project" value="UniProtKB-KW"/>
</dbReference>
<name>A0ABP3QY57_9PROT</name>
<dbReference type="Gene3D" id="3.90.190.20">
    <property type="entry name" value="Mur ligase, C-terminal domain"/>
    <property type="match status" value="1"/>
</dbReference>
<keyword evidence="1 10" id="KW-0963">Cytoplasm</keyword>
<comment type="function">
    <text evidence="10 11">Involved in cell wall formation. Catalyzes the final step in the synthesis of UDP-N-acetylmuramoyl-pentapeptide, the precursor of murein.</text>
</comment>
<keyword evidence="4 10" id="KW-0547">Nucleotide-binding</keyword>
<comment type="subcellular location">
    <subcellularLocation>
        <location evidence="10 11">Cytoplasm</location>
    </subcellularLocation>
</comment>
<dbReference type="SUPFAM" id="SSF53244">
    <property type="entry name" value="MurD-like peptide ligases, peptide-binding domain"/>
    <property type="match status" value="1"/>
</dbReference>
<dbReference type="PANTHER" id="PTHR43024:SF1">
    <property type="entry name" value="UDP-N-ACETYLMURAMOYL-TRIPEPTIDE--D-ALANYL-D-ALANINE LIGASE"/>
    <property type="match status" value="1"/>
</dbReference>
<dbReference type="InterPro" id="IPR000713">
    <property type="entry name" value="Mur_ligase_N"/>
</dbReference>
<feature type="domain" description="Mur ligase central" evidence="14">
    <location>
        <begin position="109"/>
        <end position="294"/>
    </location>
</feature>
<evidence type="ECO:0000259" key="14">
    <source>
        <dbReference type="Pfam" id="PF08245"/>
    </source>
</evidence>
<evidence type="ECO:0000256" key="3">
    <source>
        <dbReference type="ARBA" id="ARBA00022618"/>
    </source>
</evidence>
<keyword evidence="7 10" id="KW-0573">Peptidoglycan synthesis</keyword>
<dbReference type="InterPro" id="IPR036565">
    <property type="entry name" value="Mur-like_cat_sf"/>
</dbReference>
<dbReference type="InterPro" id="IPR004101">
    <property type="entry name" value="Mur_ligase_C"/>
</dbReference>
<evidence type="ECO:0000256" key="9">
    <source>
        <dbReference type="ARBA" id="ARBA00023316"/>
    </source>
</evidence>
<dbReference type="InterPro" id="IPR036615">
    <property type="entry name" value="Mur_ligase_C_dom_sf"/>
</dbReference>
<keyword evidence="9 10" id="KW-0961">Cell wall biogenesis/degradation</keyword>
<dbReference type="HAMAP" id="MF_02019">
    <property type="entry name" value="MurF"/>
    <property type="match status" value="1"/>
</dbReference>
<keyword evidence="2 10" id="KW-0436">Ligase</keyword>
<gene>
    <name evidence="10 15" type="primary">murF</name>
    <name evidence="15" type="ORF">GCM10009416_42440</name>
</gene>
<keyword evidence="8 10" id="KW-0131">Cell cycle</keyword>
<dbReference type="PANTHER" id="PTHR43024">
    <property type="entry name" value="UDP-N-ACETYLMURAMOYL-TRIPEPTIDE--D-ALANYL-D-ALANINE LIGASE"/>
    <property type="match status" value="1"/>
</dbReference>
<sequence>MSAAPLWTADELRAATGGSLARDAVVSGVSIASRSVQPGDLFVALRDARDGHAFVADALARGAACALVDRDPPSVPADAPLLRVADTLRGLTALGAAGRARFGGRVVAVTGSVGKTGTKEMLRLLLGALGETHAAVASYNNHWGVPLTLARCPRGAAYAVVEIGMNNPGEIAPLSRLARPHVAVVTAIGAAHIGHLGGLDAIAAEKATISEGLEPGGVTVLPADTPYMDVLRRAAGAARVLTFGEGGDARAMAVSTDAEGSTVSAEIAGRPVEFRLGAPGAHIARNALCALAAVAALGADPAAVAPRLREVRAMQGRGAQERVRTPDGGSATVIDESFNGQPPSVRAALALLRLLPASRRVAVLGQMGELGDFAAEEHRALAPHVRDAADLVFLCGPLMRHLAEALPPGLVAAHTQDSAELAPMVADAVRDGDAVLVKGSKAVLMGRVLLALRGDRS</sequence>
<dbReference type="RefSeq" id="WP_343897418.1">
    <property type="nucleotide sequence ID" value="NZ_BAAAFZ010000071.1"/>
</dbReference>
<evidence type="ECO:0000256" key="11">
    <source>
        <dbReference type="RuleBase" id="RU004136"/>
    </source>
</evidence>
<comment type="similarity">
    <text evidence="10">Belongs to the MurCDEF family. MurF subfamily.</text>
</comment>
<dbReference type="InterPro" id="IPR035911">
    <property type="entry name" value="MurE/MurF_N"/>
</dbReference>
<comment type="caution">
    <text evidence="10">Lacks conserved residue(s) required for the propagation of feature annotation.</text>
</comment>
<evidence type="ECO:0000256" key="10">
    <source>
        <dbReference type="HAMAP-Rule" id="MF_02019"/>
    </source>
</evidence>
<dbReference type="EMBL" id="BAAAFZ010000071">
    <property type="protein sequence ID" value="GAA0599901.1"/>
    <property type="molecule type" value="Genomic_DNA"/>
</dbReference>
<dbReference type="SUPFAM" id="SSF53623">
    <property type="entry name" value="MurD-like peptide ligases, catalytic domain"/>
    <property type="match status" value="1"/>
</dbReference>
<evidence type="ECO:0000256" key="7">
    <source>
        <dbReference type="ARBA" id="ARBA00022984"/>
    </source>
</evidence>
<organism evidence="15 16">
    <name type="scientific">Craurococcus roseus</name>
    <dbReference type="NCBI Taxonomy" id="77585"/>
    <lineage>
        <taxon>Bacteria</taxon>
        <taxon>Pseudomonadati</taxon>
        <taxon>Pseudomonadota</taxon>
        <taxon>Alphaproteobacteria</taxon>
        <taxon>Acetobacterales</taxon>
        <taxon>Acetobacteraceae</taxon>
        <taxon>Craurococcus</taxon>
    </lineage>
</organism>
<dbReference type="Pfam" id="PF08245">
    <property type="entry name" value="Mur_ligase_M"/>
    <property type="match status" value="1"/>
</dbReference>
<evidence type="ECO:0000256" key="5">
    <source>
        <dbReference type="ARBA" id="ARBA00022840"/>
    </source>
</evidence>
<comment type="catalytic activity">
    <reaction evidence="10 11">
        <text>D-alanyl-D-alanine + UDP-N-acetyl-alpha-D-muramoyl-L-alanyl-gamma-D-glutamyl-meso-2,6-diaminopimelate + ATP = UDP-N-acetyl-alpha-D-muramoyl-L-alanyl-gamma-D-glutamyl-meso-2,6-diaminopimeloyl-D-alanyl-D-alanine + ADP + phosphate + H(+)</text>
        <dbReference type="Rhea" id="RHEA:28374"/>
        <dbReference type="ChEBI" id="CHEBI:15378"/>
        <dbReference type="ChEBI" id="CHEBI:30616"/>
        <dbReference type="ChEBI" id="CHEBI:43474"/>
        <dbReference type="ChEBI" id="CHEBI:57822"/>
        <dbReference type="ChEBI" id="CHEBI:61386"/>
        <dbReference type="ChEBI" id="CHEBI:83905"/>
        <dbReference type="ChEBI" id="CHEBI:456216"/>
        <dbReference type="EC" id="6.3.2.10"/>
    </reaction>
</comment>
<evidence type="ECO:0000256" key="6">
    <source>
        <dbReference type="ARBA" id="ARBA00022960"/>
    </source>
</evidence>
<keyword evidence="5 10" id="KW-0067">ATP-binding</keyword>
<dbReference type="Gene3D" id="3.40.1190.10">
    <property type="entry name" value="Mur-like, catalytic domain"/>
    <property type="match status" value="1"/>
</dbReference>
<evidence type="ECO:0000256" key="2">
    <source>
        <dbReference type="ARBA" id="ARBA00022598"/>
    </source>
</evidence>
<evidence type="ECO:0000256" key="8">
    <source>
        <dbReference type="ARBA" id="ARBA00023306"/>
    </source>
</evidence>
<dbReference type="SUPFAM" id="SSF63418">
    <property type="entry name" value="MurE/MurF N-terminal domain"/>
    <property type="match status" value="1"/>
</dbReference>
<keyword evidence="3 10" id="KW-0132">Cell division</keyword>
<feature type="domain" description="Mur ligase N-terminal catalytic" evidence="12">
    <location>
        <begin position="26"/>
        <end position="81"/>
    </location>
</feature>
<dbReference type="NCBIfam" id="TIGR01143">
    <property type="entry name" value="murF"/>
    <property type="match status" value="1"/>
</dbReference>
<comment type="caution">
    <text evidence="15">The sequence shown here is derived from an EMBL/GenBank/DDBJ whole genome shotgun (WGS) entry which is preliminary data.</text>
</comment>
<accession>A0ABP3QY57</accession>